<dbReference type="Gramene" id="MELO3C034638.2.1">
    <property type="protein sequence ID" value="MELO3C034638.2.1"/>
    <property type="gene ID" value="MELO3C034638.2"/>
</dbReference>
<proteinExistence type="predicted"/>
<organism evidence="1">
    <name type="scientific">Cucumis melo</name>
    <name type="common">Muskmelon</name>
    <dbReference type="NCBI Taxonomy" id="3656"/>
    <lineage>
        <taxon>Eukaryota</taxon>
        <taxon>Viridiplantae</taxon>
        <taxon>Streptophyta</taxon>
        <taxon>Embryophyta</taxon>
        <taxon>Tracheophyta</taxon>
        <taxon>Spermatophyta</taxon>
        <taxon>Magnoliopsida</taxon>
        <taxon>eudicotyledons</taxon>
        <taxon>Gunneridae</taxon>
        <taxon>Pentapetalae</taxon>
        <taxon>rosids</taxon>
        <taxon>fabids</taxon>
        <taxon>Cucurbitales</taxon>
        <taxon>Cucurbitaceae</taxon>
        <taxon>Benincaseae</taxon>
        <taxon>Cucumis</taxon>
    </lineage>
</organism>
<accession>A0A9I9EJM1</accession>
<protein>
    <submittedName>
        <fullName evidence="1">Uncharacterized protein</fullName>
    </submittedName>
</protein>
<dbReference type="AlphaFoldDB" id="A0A9I9EJM1"/>
<dbReference type="EnsemblPlants" id="MELO3C034638.2.1">
    <property type="protein sequence ID" value="MELO3C034638.2.1"/>
    <property type="gene ID" value="MELO3C034638.2"/>
</dbReference>
<name>A0A9I9EJM1_CUCME</name>
<reference evidence="1" key="1">
    <citation type="submission" date="2023-03" db="UniProtKB">
        <authorList>
            <consortium name="EnsemblPlants"/>
        </authorList>
    </citation>
    <scope>IDENTIFICATION</scope>
</reference>
<sequence>MEELKESQIVVIKSSTWTVVSIIIETWTECAKREVEHYYELCRGKYKFAS</sequence>
<evidence type="ECO:0000313" key="1">
    <source>
        <dbReference type="EnsemblPlants" id="MELO3C034638.2.1"/>
    </source>
</evidence>